<reference evidence="5 6" key="1">
    <citation type="journal article" date="2015" name="Int. J. Syst. Evol. Microbiol.">
        <title>Description of Sphingopyxis fribergensis sp. nov. - a soil bacterium with the ability to degrade styrene and phenylacetic acid.</title>
        <authorList>
            <person name="Oelschlagel M."/>
            <person name="Ruckert C."/>
            <person name="Kalinowski J."/>
            <person name="Schmidt G."/>
            <person name="Schlomann M."/>
            <person name="Tischler D."/>
        </authorList>
    </citation>
    <scope>NUCLEOTIDE SEQUENCE [LARGE SCALE GENOMIC DNA]</scope>
    <source>
        <strain evidence="5 6">Kp5.2</strain>
    </source>
</reference>
<dbReference type="Pfam" id="PF00886">
    <property type="entry name" value="Ribosomal_S16"/>
    <property type="match status" value="1"/>
</dbReference>
<evidence type="ECO:0000256" key="1">
    <source>
        <dbReference type="ARBA" id="ARBA00022980"/>
    </source>
</evidence>
<feature type="region of interest" description="Disordered" evidence="4">
    <location>
        <begin position="82"/>
        <end position="213"/>
    </location>
</feature>
<dbReference type="AlphaFoldDB" id="A0A0A7PK80"/>
<dbReference type="PANTHER" id="PTHR12919">
    <property type="entry name" value="30S RIBOSOMAL PROTEIN S16"/>
    <property type="match status" value="1"/>
</dbReference>
<evidence type="ECO:0000313" key="6">
    <source>
        <dbReference type="Proteomes" id="UP000030907"/>
    </source>
</evidence>
<evidence type="ECO:0000256" key="3">
    <source>
        <dbReference type="HAMAP-Rule" id="MF_00385"/>
    </source>
</evidence>
<dbReference type="SUPFAM" id="SSF54565">
    <property type="entry name" value="Ribosomal protein S16"/>
    <property type="match status" value="1"/>
</dbReference>
<protein>
    <recommendedName>
        <fullName evidence="3">Small ribosomal subunit protein bS16</fullName>
    </recommendedName>
</protein>
<keyword evidence="6" id="KW-1185">Reference proteome</keyword>
<dbReference type="InterPro" id="IPR023803">
    <property type="entry name" value="Ribosomal_bS16_dom_sf"/>
</dbReference>
<dbReference type="GO" id="GO:0003735">
    <property type="term" value="F:structural constituent of ribosome"/>
    <property type="evidence" value="ECO:0007669"/>
    <property type="project" value="InterPro"/>
</dbReference>
<feature type="compositionally biased region" description="Basic and acidic residues" evidence="4">
    <location>
        <begin position="96"/>
        <end position="113"/>
    </location>
</feature>
<dbReference type="OrthoDB" id="9807878at2"/>
<evidence type="ECO:0000256" key="2">
    <source>
        <dbReference type="ARBA" id="ARBA00023274"/>
    </source>
</evidence>
<dbReference type="GO" id="GO:0005737">
    <property type="term" value="C:cytoplasm"/>
    <property type="evidence" value="ECO:0007669"/>
    <property type="project" value="UniProtKB-ARBA"/>
</dbReference>
<dbReference type="STRING" id="1515612.SKP52_18205"/>
<feature type="compositionally biased region" description="Low complexity" evidence="4">
    <location>
        <begin position="174"/>
        <end position="196"/>
    </location>
</feature>
<comment type="similarity">
    <text evidence="3">Belongs to the bacterial ribosomal protein bS16 family.</text>
</comment>
<sequence>MATSIRLARGGSKKRPYYKIVVADSRSPRDGRFIERIGSYNPLLAKDNPERIKLDADRAKHWVSVGAQPTDRVARFLDAAGVLERAARNNPNKGVPGEKAKERAEEKAQKLADAEEAAAAAAAAPAPEPEAAEEAPAAEEAAAPEAAESDATGSVKSEETAEAVAEAVVDETPADATAEDATAIAEEVAEGGPVAAEAEEAPAAEAGEEKAEG</sequence>
<dbReference type="KEGG" id="sphk:SKP52_18205"/>
<dbReference type="NCBIfam" id="TIGR00002">
    <property type="entry name" value="S16"/>
    <property type="match status" value="1"/>
</dbReference>
<dbReference type="HAMAP" id="MF_00385">
    <property type="entry name" value="Ribosomal_bS16"/>
    <property type="match status" value="1"/>
</dbReference>
<keyword evidence="1 3" id="KW-0689">Ribosomal protein</keyword>
<proteinExistence type="inferred from homology"/>
<gene>
    <name evidence="3" type="primary">rpsP</name>
    <name evidence="5" type="ORF">SKP52_18205</name>
</gene>
<dbReference type="GO" id="GO:0006412">
    <property type="term" value="P:translation"/>
    <property type="evidence" value="ECO:0007669"/>
    <property type="project" value="UniProtKB-UniRule"/>
</dbReference>
<evidence type="ECO:0000313" key="5">
    <source>
        <dbReference type="EMBL" id="AJA10511.1"/>
    </source>
</evidence>
<dbReference type="Gene3D" id="3.30.1320.10">
    <property type="match status" value="1"/>
</dbReference>
<accession>A0A0A7PK80</accession>
<dbReference type="PANTHER" id="PTHR12919:SF20">
    <property type="entry name" value="SMALL RIBOSOMAL SUBUNIT PROTEIN BS16M"/>
    <property type="match status" value="1"/>
</dbReference>
<name>A0A0A7PK80_9SPHN</name>
<dbReference type="GO" id="GO:0015935">
    <property type="term" value="C:small ribosomal subunit"/>
    <property type="evidence" value="ECO:0007669"/>
    <property type="project" value="TreeGrafter"/>
</dbReference>
<dbReference type="InterPro" id="IPR000307">
    <property type="entry name" value="Ribosomal_bS16"/>
</dbReference>
<keyword evidence="2 3" id="KW-0687">Ribonucleoprotein</keyword>
<dbReference type="EMBL" id="CP009122">
    <property type="protein sequence ID" value="AJA10511.1"/>
    <property type="molecule type" value="Genomic_DNA"/>
</dbReference>
<dbReference type="Proteomes" id="UP000030907">
    <property type="component" value="Chromosome"/>
</dbReference>
<evidence type="ECO:0000256" key="4">
    <source>
        <dbReference type="SAM" id="MobiDB-lite"/>
    </source>
</evidence>
<organism evidence="5 6">
    <name type="scientific">Sphingopyxis fribergensis</name>
    <dbReference type="NCBI Taxonomy" id="1515612"/>
    <lineage>
        <taxon>Bacteria</taxon>
        <taxon>Pseudomonadati</taxon>
        <taxon>Pseudomonadota</taxon>
        <taxon>Alphaproteobacteria</taxon>
        <taxon>Sphingomonadales</taxon>
        <taxon>Sphingomonadaceae</taxon>
        <taxon>Sphingopyxis</taxon>
    </lineage>
</organism>
<dbReference type="HOGENOM" id="CLU_100590_3_0_5"/>